<dbReference type="PANTHER" id="PTHR19964">
    <property type="entry name" value="MULTIPLE PDZ DOMAIN PROTEIN"/>
    <property type="match status" value="1"/>
</dbReference>
<feature type="compositionally biased region" description="Low complexity" evidence="1">
    <location>
        <begin position="209"/>
        <end position="225"/>
    </location>
</feature>
<dbReference type="InterPro" id="IPR001478">
    <property type="entry name" value="PDZ"/>
</dbReference>
<evidence type="ECO:0000256" key="1">
    <source>
        <dbReference type="SAM" id="MobiDB-lite"/>
    </source>
</evidence>
<sequence length="460" mass="49457">SDGAAKALDSMVSKVKPTVPFKPIRTSLSPKDALPNRAKTKPTTIENLVGEPTPSGLSRQWGPQRTVELWRDPEKGLGISIISGKVDTLHGGIFIKNVLPDSPAGWNGTLKRGDRILEVNGEDIRNAGHAKAVDVIKNATNPVKFVIQSLVPLPKKSEVETPAVVPSEPSPSVDEPESKTPKPITGSPVLKMSPVQSPGGVSLTTGTPSASSSNSSSRESTIQRSSSKDTAVPASPSEEQLTKGTEPRPPDVADVQKKPEPVNDDQESGEDEIAEVPLEKGKVLSKKGKQIDIGSAGNLRLTPVERADDPESEDEFGYTHKKIQKKYGDLKGKLIIVDMVKGSNKLGLSLAGNKDRTKMSVFVCGMHPNGMAYKDGRIKIGDELLEVNGVVVYGRCHLNASAMIKGLSGTAYKIVLIRREGAVEEMAVKPLSQFPSELDEEATEDKYCHYRGMHTVTVRK</sequence>
<dbReference type="InterPro" id="IPR036034">
    <property type="entry name" value="PDZ_sf"/>
</dbReference>
<feature type="region of interest" description="Disordered" evidence="1">
    <location>
        <begin position="21"/>
        <end position="40"/>
    </location>
</feature>
<dbReference type="SMART" id="SM00228">
    <property type="entry name" value="PDZ"/>
    <property type="match status" value="2"/>
</dbReference>
<protein>
    <submittedName>
        <fullName evidence="3">Csa-INAD1</fullName>
    </submittedName>
</protein>
<accession>A0A0F7VHC9</accession>
<feature type="domain" description="PDZ" evidence="2">
    <location>
        <begin position="66"/>
        <end position="151"/>
    </location>
</feature>
<reference evidence="3" key="1">
    <citation type="submission" date="2015-03" db="EMBL/GenBank/DDBJ databases">
        <title>Different light-mediated pathways in the principle and secondary eyes of a spider and the eyes of an onychophoran.</title>
        <authorList>
            <person name="Samadi L."/>
            <person name="Schmid A."/>
            <person name="Eriksson B.J."/>
        </authorList>
    </citation>
    <scope>NUCLEOTIDE SEQUENCE</scope>
    <source>
        <strain evidence="3">Cs3</strain>
    </source>
</reference>
<dbReference type="Gene3D" id="2.30.42.10">
    <property type="match status" value="2"/>
</dbReference>
<feature type="region of interest" description="Disordered" evidence="1">
    <location>
        <begin position="157"/>
        <end position="289"/>
    </location>
</feature>
<organism evidence="3">
    <name type="scientific">Cupiennius salei</name>
    <name type="common">American wandering spider</name>
    <dbReference type="NCBI Taxonomy" id="6928"/>
    <lineage>
        <taxon>Eukaryota</taxon>
        <taxon>Metazoa</taxon>
        <taxon>Ecdysozoa</taxon>
        <taxon>Arthropoda</taxon>
        <taxon>Chelicerata</taxon>
        <taxon>Arachnida</taxon>
        <taxon>Araneae</taxon>
        <taxon>Araneomorphae</taxon>
        <taxon>Entelegynae</taxon>
        <taxon>Lycosoidea</taxon>
        <taxon>Ctenidae</taxon>
        <taxon>Cupiennius</taxon>
    </lineage>
</organism>
<feature type="non-terminal residue" evidence="3">
    <location>
        <position position="460"/>
    </location>
</feature>
<name>A0A0F7VHC9_CUPSA</name>
<feature type="non-terminal residue" evidence="3">
    <location>
        <position position="1"/>
    </location>
</feature>
<dbReference type="PROSITE" id="PS50106">
    <property type="entry name" value="PDZ"/>
    <property type="match status" value="2"/>
</dbReference>
<feature type="compositionally biased region" description="Low complexity" evidence="1">
    <location>
        <begin position="160"/>
        <end position="173"/>
    </location>
</feature>
<feature type="domain" description="PDZ" evidence="2">
    <location>
        <begin position="336"/>
        <end position="419"/>
    </location>
</feature>
<dbReference type="CDD" id="cd06672">
    <property type="entry name" value="PDZ8_MUPP1-PDZ7_PATJ-PDZ2_INAD-like"/>
    <property type="match status" value="1"/>
</dbReference>
<dbReference type="SUPFAM" id="SSF50156">
    <property type="entry name" value="PDZ domain-like"/>
    <property type="match status" value="2"/>
</dbReference>
<dbReference type="InterPro" id="IPR051342">
    <property type="entry name" value="PDZ_scaffold"/>
</dbReference>
<gene>
    <name evidence="3" type="primary">Csa-INAD1</name>
</gene>
<dbReference type="EMBL" id="LN830674">
    <property type="protein sequence ID" value="CFW94183.1"/>
    <property type="molecule type" value="mRNA"/>
</dbReference>
<proteinExistence type="evidence at transcript level"/>
<evidence type="ECO:0000259" key="2">
    <source>
        <dbReference type="PROSITE" id="PS50106"/>
    </source>
</evidence>
<dbReference type="PANTHER" id="PTHR19964:SF89">
    <property type="entry name" value="INACTIVATION-NO-AFTER-POTENTIAL D PROTEIN-LIKE PROTEIN"/>
    <property type="match status" value="1"/>
</dbReference>
<feature type="compositionally biased region" description="Acidic residues" evidence="1">
    <location>
        <begin position="262"/>
        <end position="274"/>
    </location>
</feature>
<evidence type="ECO:0000313" key="3">
    <source>
        <dbReference type="EMBL" id="CFW94183.1"/>
    </source>
</evidence>
<dbReference type="CDD" id="cd06671">
    <property type="entry name" value="PDZ7_MUPP1-PD6_PATJ-like"/>
    <property type="match status" value="1"/>
</dbReference>
<dbReference type="Pfam" id="PF00595">
    <property type="entry name" value="PDZ"/>
    <property type="match status" value="2"/>
</dbReference>
<dbReference type="AlphaFoldDB" id="A0A0F7VHC9"/>
<feature type="compositionally biased region" description="Basic and acidic residues" evidence="1">
    <location>
        <begin position="245"/>
        <end position="261"/>
    </location>
</feature>